<keyword evidence="2" id="KW-1185">Reference proteome</keyword>
<reference evidence="1" key="1">
    <citation type="submission" date="2022-11" db="EMBL/GenBank/DDBJ databases">
        <title>Centuries of genome instability and evolution in soft-shell clam transmissible cancer (bioRxiv).</title>
        <authorList>
            <person name="Hart S.F.M."/>
            <person name="Yonemitsu M.A."/>
            <person name="Giersch R.M."/>
            <person name="Beal B.F."/>
            <person name="Arriagada G."/>
            <person name="Davis B.W."/>
            <person name="Ostrander E.A."/>
            <person name="Goff S.P."/>
            <person name="Metzger M.J."/>
        </authorList>
    </citation>
    <scope>NUCLEOTIDE SEQUENCE</scope>
    <source>
        <strain evidence="1">MELC-2E11</strain>
        <tissue evidence="1">Siphon/mantle</tissue>
    </source>
</reference>
<protein>
    <submittedName>
        <fullName evidence="1">Uncharacterized protein</fullName>
    </submittedName>
</protein>
<dbReference type="EMBL" id="CP111017">
    <property type="protein sequence ID" value="WAR06921.1"/>
    <property type="molecule type" value="Genomic_DNA"/>
</dbReference>
<sequence length="367" mass="37741">MQAGPGLGDGGRVAQHAHGALHLGKVATRNDGGWLVVDADLESGGTPVDKLDGPLGLDGGNGCVDVLGDNVTTVQHAAGHVLAVTRIALHHLVGRLEAGVGDLSNRQLLVVGFLGRDDWGICGQREVNTWVGHQVGLELGQVNIESTVEPEGGSDGGDNLTDQPVQVCVCRALNVEVPTADVVDSLVVDHEGAVRVLQGGMGGQNGVVWFNDGGGNLRSRVDGELKLGFLSVVNGQTLHEQGGEARTGTTTEGVEDEESLETSALVSQLSDPVENKVDDLLTDGVMTTGVVISGVLLAGNQLLGVEQLAIKFQPTNNGGFQVDEDGTWNVLAGAGLAEEGIKRVVTTTDGLVGGHLTVGLDAVLQAV</sequence>
<evidence type="ECO:0000313" key="2">
    <source>
        <dbReference type="Proteomes" id="UP001164746"/>
    </source>
</evidence>
<gene>
    <name evidence="1" type="ORF">MAR_016879</name>
</gene>
<name>A0ABY7EDH7_MYAAR</name>
<accession>A0ABY7EDH7</accession>
<proteinExistence type="predicted"/>
<dbReference type="Proteomes" id="UP001164746">
    <property type="component" value="Chromosome 6"/>
</dbReference>
<organism evidence="1 2">
    <name type="scientific">Mya arenaria</name>
    <name type="common">Soft-shell clam</name>
    <dbReference type="NCBI Taxonomy" id="6604"/>
    <lineage>
        <taxon>Eukaryota</taxon>
        <taxon>Metazoa</taxon>
        <taxon>Spiralia</taxon>
        <taxon>Lophotrochozoa</taxon>
        <taxon>Mollusca</taxon>
        <taxon>Bivalvia</taxon>
        <taxon>Autobranchia</taxon>
        <taxon>Heteroconchia</taxon>
        <taxon>Euheterodonta</taxon>
        <taxon>Imparidentia</taxon>
        <taxon>Neoheterodontei</taxon>
        <taxon>Myida</taxon>
        <taxon>Myoidea</taxon>
        <taxon>Myidae</taxon>
        <taxon>Mya</taxon>
    </lineage>
</organism>
<evidence type="ECO:0000313" key="1">
    <source>
        <dbReference type="EMBL" id="WAR06921.1"/>
    </source>
</evidence>